<keyword evidence="10" id="KW-1185">Reference proteome</keyword>
<dbReference type="InterPro" id="IPR036638">
    <property type="entry name" value="HLH_DNA-bd_sf"/>
</dbReference>
<dbReference type="SMART" id="SM00353">
    <property type="entry name" value="HLH"/>
    <property type="match status" value="1"/>
</dbReference>
<keyword evidence="1" id="KW-0217">Developmental protein</keyword>
<dbReference type="FunFam" id="4.10.280.10:FF:000006">
    <property type="entry name" value="Neurogenic differentiation factor"/>
    <property type="match status" value="1"/>
</dbReference>
<reference evidence="9 10" key="1">
    <citation type="journal article" date="2008" name="Nature">
        <title>The Trichoplax genome and the nature of placozoans.</title>
        <authorList>
            <person name="Srivastava M."/>
            <person name="Begovic E."/>
            <person name="Chapman J."/>
            <person name="Putnam N.H."/>
            <person name="Hellsten U."/>
            <person name="Kawashima T."/>
            <person name="Kuo A."/>
            <person name="Mitros T."/>
            <person name="Salamov A."/>
            <person name="Carpenter M.L."/>
            <person name="Signorovitch A.Y."/>
            <person name="Moreno M.A."/>
            <person name="Kamm K."/>
            <person name="Grimwood J."/>
            <person name="Schmutz J."/>
            <person name="Shapiro H."/>
            <person name="Grigoriev I.V."/>
            <person name="Buss L.W."/>
            <person name="Schierwater B."/>
            <person name="Dellaporta S.L."/>
            <person name="Rokhsar D.S."/>
        </authorList>
    </citation>
    <scope>NUCLEOTIDE SEQUENCE [LARGE SCALE GENOMIC DNA]</scope>
    <source>
        <strain evidence="9 10">Grell-BS-1999</strain>
    </source>
</reference>
<dbReference type="PANTHER" id="PTHR19290:SF163">
    <property type="entry name" value="BASIC HELIX-LOOP-HELIX NEURAL TRANSCRIPTION FACTOR TAP"/>
    <property type="match status" value="1"/>
</dbReference>
<evidence type="ECO:0000256" key="1">
    <source>
        <dbReference type="ARBA" id="ARBA00022473"/>
    </source>
</evidence>
<feature type="non-terminal residue" evidence="9">
    <location>
        <position position="1"/>
    </location>
</feature>
<evidence type="ECO:0000313" key="10">
    <source>
        <dbReference type="Proteomes" id="UP000009022"/>
    </source>
</evidence>
<dbReference type="GO" id="GO:0030154">
    <property type="term" value="P:cell differentiation"/>
    <property type="evidence" value="ECO:0007669"/>
    <property type="project" value="UniProtKB-KW"/>
</dbReference>
<dbReference type="Gene3D" id="4.10.280.10">
    <property type="entry name" value="Helix-loop-helix DNA-binding domain"/>
    <property type="match status" value="1"/>
</dbReference>
<evidence type="ECO:0000256" key="6">
    <source>
        <dbReference type="ARBA" id="ARBA00023163"/>
    </source>
</evidence>
<dbReference type="GeneID" id="6752447"/>
<dbReference type="Proteomes" id="UP000009022">
    <property type="component" value="Unassembled WGS sequence"/>
</dbReference>
<dbReference type="HOGENOM" id="CLU_171328_3_2_1"/>
<keyword evidence="2" id="KW-0221">Differentiation</keyword>
<dbReference type="SUPFAM" id="SSF47459">
    <property type="entry name" value="HLH, helix-loop-helix DNA-binding domain"/>
    <property type="match status" value="1"/>
</dbReference>
<dbReference type="PhylomeDB" id="B3RQG6"/>
<keyword evidence="7" id="KW-0539">Nucleus</keyword>
<dbReference type="AlphaFoldDB" id="B3RQG6"/>
<dbReference type="GO" id="GO:0003677">
    <property type="term" value="F:DNA binding"/>
    <property type="evidence" value="ECO:0007669"/>
    <property type="project" value="UniProtKB-KW"/>
</dbReference>
<evidence type="ECO:0000256" key="7">
    <source>
        <dbReference type="ARBA" id="ARBA00023242"/>
    </source>
</evidence>
<evidence type="ECO:0000259" key="8">
    <source>
        <dbReference type="PROSITE" id="PS50888"/>
    </source>
</evidence>
<dbReference type="PANTHER" id="PTHR19290">
    <property type="entry name" value="BASIC HELIX-LOOP-HELIX PROTEIN NEUROGENIN-RELATED"/>
    <property type="match status" value="1"/>
</dbReference>
<keyword evidence="4" id="KW-0805">Transcription regulation</keyword>
<dbReference type="OMA" id="ERCRMHM"/>
<gene>
    <name evidence="9" type="ORF">TRIADDRAFT_9345</name>
</gene>
<dbReference type="FunCoup" id="B3RQG6">
    <property type="interactions" value="5"/>
</dbReference>
<keyword evidence="3" id="KW-0524">Neurogenesis</keyword>
<dbReference type="GO" id="GO:0007399">
    <property type="term" value="P:nervous system development"/>
    <property type="evidence" value="ECO:0007669"/>
    <property type="project" value="UniProtKB-KW"/>
</dbReference>
<dbReference type="InterPro" id="IPR011598">
    <property type="entry name" value="bHLH_dom"/>
</dbReference>
<sequence>IRRMKANARERCRMHMLNDALEELRRVIPGYAPDQKLSKIETLRLARNYISALTEALKINSNQPLSTES</sequence>
<dbReference type="PROSITE" id="PS50888">
    <property type="entry name" value="BHLH"/>
    <property type="match status" value="1"/>
</dbReference>
<evidence type="ECO:0000256" key="3">
    <source>
        <dbReference type="ARBA" id="ARBA00022902"/>
    </source>
</evidence>
<protein>
    <recommendedName>
        <fullName evidence="8">BHLH domain-containing protein</fullName>
    </recommendedName>
</protein>
<dbReference type="STRING" id="10228.B3RQG6"/>
<evidence type="ECO:0000256" key="5">
    <source>
        <dbReference type="ARBA" id="ARBA00023125"/>
    </source>
</evidence>
<evidence type="ECO:0000256" key="2">
    <source>
        <dbReference type="ARBA" id="ARBA00022782"/>
    </source>
</evidence>
<dbReference type="InterPro" id="IPR050359">
    <property type="entry name" value="bHLH_transcription_factors"/>
</dbReference>
<accession>B3RQG6</accession>
<evidence type="ECO:0000313" key="9">
    <source>
        <dbReference type="EMBL" id="EDV26697.1"/>
    </source>
</evidence>
<keyword evidence="6" id="KW-0804">Transcription</keyword>
<name>B3RQG6_TRIAD</name>
<dbReference type="KEGG" id="tad:TRIADDRAFT_9345"/>
<dbReference type="CTD" id="6752447"/>
<dbReference type="eggNOG" id="KOG3898">
    <property type="taxonomic scope" value="Eukaryota"/>
</dbReference>
<dbReference type="OrthoDB" id="5969565at2759"/>
<dbReference type="RefSeq" id="XP_002110693.1">
    <property type="nucleotide sequence ID" value="XM_002110657.1"/>
</dbReference>
<dbReference type="InParanoid" id="B3RQG6"/>
<dbReference type="GO" id="GO:0046983">
    <property type="term" value="F:protein dimerization activity"/>
    <property type="evidence" value="ECO:0007669"/>
    <property type="project" value="InterPro"/>
</dbReference>
<feature type="non-terminal residue" evidence="9">
    <location>
        <position position="69"/>
    </location>
</feature>
<organism evidence="9 10">
    <name type="scientific">Trichoplax adhaerens</name>
    <name type="common">Trichoplax reptans</name>
    <dbReference type="NCBI Taxonomy" id="10228"/>
    <lineage>
        <taxon>Eukaryota</taxon>
        <taxon>Metazoa</taxon>
        <taxon>Placozoa</taxon>
        <taxon>Uniplacotomia</taxon>
        <taxon>Trichoplacea</taxon>
        <taxon>Trichoplacidae</taxon>
        <taxon>Trichoplax</taxon>
    </lineage>
</organism>
<proteinExistence type="predicted"/>
<keyword evidence="5" id="KW-0238">DNA-binding</keyword>
<dbReference type="EMBL" id="DS985243">
    <property type="protein sequence ID" value="EDV26697.1"/>
    <property type="molecule type" value="Genomic_DNA"/>
</dbReference>
<feature type="domain" description="BHLH" evidence="8">
    <location>
        <begin position="1"/>
        <end position="53"/>
    </location>
</feature>
<evidence type="ECO:0000256" key="4">
    <source>
        <dbReference type="ARBA" id="ARBA00023015"/>
    </source>
</evidence>
<dbReference type="Pfam" id="PF00010">
    <property type="entry name" value="HLH"/>
    <property type="match status" value="1"/>
</dbReference>